<sequence length="231" mass="25894">MKFPYQLIDLTHTLENSIPNWDNSCGFNHELQLDYPDCQGEDKFRVMKLSMDAGIGTHMDAPSHCVPGAKGIHEFDVNDLCMSCVVIDVSSKAHEHYRVSAEDINDFERRYGLIRQHTCVLIKTGWERFWREPLKYHNQHVFPSVSIEAANLLLKRGVTALGIDTLSPDCPEYGFKVHQAFLGAGKILLENVANLESMPVTGALVMICPLKVLDGTEVPVRLLGLICLDSL</sequence>
<dbReference type="RefSeq" id="WP_400186767.1">
    <property type="nucleotide sequence ID" value="NZ_JBGORX010000001.1"/>
</dbReference>
<keyword evidence="1" id="KW-0378">Hydrolase</keyword>
<evidence type="ECO:0000313" key="1">
    <source>
        <dbReference type="EMBL" id="MFJ1267933.1"/>
    </source>
</evidence>
<dbReference type="Proteomes" id="UP001615550">
    <property type="component" value="Unassembled WGS sequence"/>
</dbReference>
<organism evidence="1 2">
    <name type="scientific">Legionella lytica</name>
    <dbReference type="NCBI Taxonomy" id="96232"/>
    <lineage>
        <taxon>Bacteria</taxon>
        <taxon>Pseudomonadati</taxon>
        <taxon>Pseudomonadota</taxon>
        <taxon>Gammaproteobacteria</taxon>
        <taxon>Legionellales</taxon>
        <taxon>Legionellaceae</taxon>
        <taxon>Legionella</taxon>
    </lineage>
</organism>
<dbReference type="InterPro" id="IPR037175">
    <property type="entry name" value="KFase_sf"/>
</dbReference>
<gene>
    <name evidence="1" type="ORF">ACD661_05080</name>
</gene>
<dbReference type="PANTHER" id="PTHR31118">
    <property type="entry name" value="CYCLASE-LIKE PROTEIN 2"/>
    <property type="match status" value="1"/>
</dbReference>
<dbReference type="EMBL" id="JBGORX010000001">
    <property type="protein sequence ID" value="MFJ1267933.1"/>
    <property type="molecule type" value="Genomic_DNA"/>
</dbReference>
<dbReference type="InterPro" id="IPR007325">
    <property type="entry name" value="KFase/CYL"/>
</dbReference>
<reference evidence="1 2" key="1">
    <citation type="submission" date="2024-08" db="EMBL/GenBank/DDBJ databases">
        <title>Draft Genome Sequence of Legionella lytica strain DSB2004, Isolated From a Fire Sprinkler System.</title>
        <authorList>
            <person name="Everhart A.D."/>
            <person name="Kidane D.T."/>
            <person name="Farone A.L."/>
            <person name="Farone M.B."/>
        </authorList>
    </citation>
    <scope>NUCLEOTIDE SEQUENCE [LARGE SCALE GENOMIC DNA]</scope>
    <source>
        <strain evidence="1 2">DSB2004</strain>
    </source>
</reference>
<dbReference type="SUPFAM" id="SSF102198">
    <property type="entry name" value="Putative cyclase"/>
    <property type="match status" value="1"/>
</dbReference>
<dbReference type="PANTHER" id="PTHR31118:SF12">
    <property type="entry name" value="CYCLASE-LIKE PROTEIN 2"/>
    <property type="match status" value="1"/>
</dbReference>
<protein>
    <submittedName>
        <fullName evidence="1">Cyclase family protein</fullName>
        <ecNumber evidence="1">3.5.-.-</ecNumber>
    </submittedName>
</protein>
<name>A0ABW8D5F4_9GAMM</name>
<dbReference type="EC" id="3.5.-.-" evidence="1"/>
<evidence type="ECO:0000313" key="2">
    <source>
        <dbReference type="Proteomes" id="UP001615550"/>
    </source>
</evidence>
<proteinExistence type="predicted"/>
<keyword evidence="2" id="KW-1185">Reference proteome</keyword>
<comment type="caution">
    <text evidence="1">The sequence shown here is derived from an EMBL/GenBank/DDBJ whole genome shotgun (WGS) entry which is preliminary data.</text>
</comment>
<dbReference type="GO" id="GO:0016787">
    <property type="term" value="F:hydrolase activity"/>
    <property type="evidence" value="ECO:0007669"/>
    <property type="project" value="UniProtKB-KW"/>
</dbReference>
<dbReference type="Gene3D" id="3.50.30.50">
    <property type="entry name" value="Putative cyclase"/>
    <property type="match status" value="1"/>
</dbReference>
<dbReference type="Pfam" id="PF04199">
    <property type="entry name" value="Cyclase"/>
    <property type="match status" value="1"/>
</dbReference>
<accession>A0ABW8D5F4</accession>